<evidence type="ECO:0000313" key="3">
    <source>
        <dbReference type="Proteomes" id="UP000244803"/>
    </source>
</evidence>
<accession>A0A976QWB3</accession>
<dbReference type="OrthoDB" id="10457101at2759"/>
<gene>
    <name evidence="2" type="ORF">MACJ_001660</name>
</gene>
<reference evidence="2" key="1">
    <citation type="submission" date="2022-07" db="EMBL/GenBank/DDBJ databases">
        <title>Evaluation of T. orientalis genome assembly methods using nanopore sequencing and analysis of variation between genomes.</title>
        <authorList>
            <person name="Yam J."/>
            <person name="Micallef M.L."/>
            <person name="Liu M."/>
            <person name="Djordjevic S.P."/>
            <person name="Bogema D.R."/>
            <person name="Jenkins C."/>
        </authorList>
    </citation>
    <scope>NUCLEOTIDE SEQUENCE</scope>
    <source>
        <strain evidence="2">Fish Creek</strain>
    </source>
</reference>
<protein>
    <submittedName>
        <fullName evidence="2">Uncharacterized protein</fullName>
    </submittedName>
</protein>
<name>A0A976QWB3_THEOR</name>
<dbReference type="Pfam" id="PF04385">
    <property type="entry name" value="FAINT"/>
    <property type="match status" value="1"/>
</dbReference>
<dbReference type="Proteomes" id="UP000244803">
    <property type="component" value="Chromosome 2"/>
</dbReference>
<dbReference type="EMBL" id="CP056068">
    <property type="protein sequence ID" value="UKJ90726.2"/>
    <property type="molecule type" value="Genomic_DNA"/>
</dbReference>
<dbReference type="AlphaFoldDB" id="A0A976QWB3"/>
<proteinExistence type="predicted"/>
<feature type="compositionally biased region" description="Polar residues" evidence="1">
    <location>
        <begin position="748"/>
        <end position="758"/>
    </location>
</feature>
<sequence length="758" mass="88005">MCRESDESPLTLEIPDEFPDPVGPEIVANYLKNHPFQVPLDDFSENEIDPGALVSENTVDEIGPENVEPDTKVEDPHYGIPIFNNPDERATEEELNYIYEKARLATLYLLSNNKKKPSENSLILPNIGPDERLPIQLNLDCLEHWYLNCEFDGNARIYKVKKNLVFVKVAIDINSKDSSYTTIWKSKSYYEFANKIVANGLFNVNMTNKVSVFLENGEIKHYIKNRYGWVERSHCIEIYINFSQCTYDYLHSEDGCIDIYTPRYDFKISKLKLGKGKLPFKSYLEVWEAKNEYEYAKKVECIRRNTKSSSYIVIMIYLFDGDLIKLINRGKEWYRVDPKLVLIGPLYLDFKDDFFSYHFYDNVTYKIFEAKEGYCFNSLKTLTEYLLSEVVVWKAQNFNECAYKVMIDGIKFVTDTKNIIIYHVSGKCTQLKLIDKKWVVIDPSIILDINDKESNLGYNHFKDNGEIEYFIPNGDIVFKEVIAISGFISTDILPIWKAKTKYEYAFKAIVIKLDKNEKYLVLLLVNKDILLFHRLDKGHSWVQRSTDNSSLHELKMMKVDLSDPRVLNKRTNYKVTNNSIEIISSEPSLVAEPQPVVPVSKPIPALTQDKLLDLDIAKVYGIRGYDIFYKNDKLIFEAKDNYFFKLVTKNKEILWQPKNNSDLPNKVLYKRVNNTDKIKVYFPDIIKEEPPKPKPKLSFDPSTIQVEVSKCKKPGSELYKGTVVEVSGTPVTNTFEDPEDLFVPPTQPRQNQWVIDDD</sequence>
<evidence type="ECO:0000313" key="2">
    <source>
        <dbReference type="EMBL" id="UKJ90726.2"/>
    </source>
</evidence>
<organism evidence="2 3">
    <name type="scientific">Theileria orientalis</name>
    <dbReference type="NCBI Taxonomy" id="68886"/>
    <lineage>
        <taxon>Eukaryota</taxon>
        <taxon>Sar</taxon>
        <taxon>Alveolata</taxon>
        <taxon>Apicomplexa</taxon>
        <taxon>Aconoidasida</taxon>
        <taxon>Piroplasmida</taxon>
        <taxon>Theileriidae</taxon>
        <taxon>Theileria</taxon>
    </lineage>
</organism>
<dbReference type="InterPro" id="IPR007480">
    <property type="entry name" value="DUF529"/>
</dbReference>
<feature type="region of interest" description="Disordered" evidence="1">
    <location>
        <begin position="735"/>
        <end position="758"/>
    </location>
</feature>
<evidence type="ECO:0000256" key="1">
    <source>
        <dbReference type="SAM" id="MobiDB-lite"/>
    </source>
</evidence>